<evidence type="ECO:0000313" key="7">
    <source>
        <dbReference type="EMBL" id="OJI79418.1"/>
    </source>
</evidence>
<feature type="domain" description="Phenol hydroxylase-like C-terminal dimerisation" evidence="6">
    <location>
        <begin position="476"/>
        <end position="656"/>
    </location>
</feature>
<evidence type="ECO:0000313" key="8">
    <source>
        <dbReference type="Proteomes" id="UP000184304"/>
    </source>
</evidence>
<dbReference type="InterPro" id="IPR050641">
    <property type="entry name" value="RIFMO-like"/>
</dbReference>
<evidence type="ECO:0000256" key="1">
    <source>
        <dbReference type="ARBA" id="ARBA00007801"/>
    </source>
</evidence>
<reference evidence="8" key="1">
    <citation type="journal article" date="2017" name="Genome Biol.">
        <title>Comparative genomics reveals high biological diversity and specific adaptations in the industrially and medically important fungal genus Aspergillus.</title>
        <authorList>
            <person name="de Vries R.P."/>
            <person name="Riley R."/>
            <person name="Wiebenga A."/>
            <person name="Aguilar-Osorio G."/>
            <person name="Amillis S."/>
            <person name="Uchima C.A."/>
            <person name="Anderluh G."/>
            <person name="Asadollahi M."/>
            <person name="Askin M."/>
            <person name="Barry K."/>
            <person name="Battaglia E."/>
            <person name="Bayram O."/>
            <person name="Benocci T."/>
            <person name="Braus-Stromeyer S.A."/>
            <person name="Caldana C."/>
            <person name="Canovas D."/>
            <person name="Cerqueira G.C."/>
            <person name="Chen F."/>
            <person name="Chen W."/>
            <person name="Choi C."/>
            <person name="Clum A."/>
            <person name="Dos Santos R.A."/>
            <person name="Damasio A.R."/>
            <person name="Diallinas G."/>
            <person name="Emri T."/>
            <person name="Fekete E."/>
            <person name="Flipphi M."/>
            <person name="Freyberg S."/>
            <person name="Gallo A."/>
            <person name="Gournas C."/>
            <person name="Habgood R."/>
            <person name="Hainaut M."/>
            <person name="Harispe M.L."/>
            <person name="Henrissat B."/>
            <person name="Hilden K.S."/>
            <person name="Hope R."/>
            <person name="Hossain A."/>
            <person name="Karabika E."/>
            <person name="Karaffa L."/>
            <person name="Karanyi Z."/>
            <person name="Krasevec N."/>
            <person name="Kuo A."/>
            <person name="Kusch H."/>
            <person name="LaButti K."/>
            <person name="Lagendijk E.L."/>
            <person name="Lapidus A."/>
            <person name="Levasseur A."/>
            <person name="Lindquist E."/>
            <person name="Lipzen A."/>
            <person name="Logrieco A.F."/>
            <person name="MacCabe A."/>
            <person name="Maekelae M.R."/>
            <person name="Malavazi I."/>
            <person name="Melin P."/>
            <person name="Meyer V."/>
            <person name="Mielnichuk N."/>
            <person name="Miskei M."/>
            <person name="Molnar A.P."/>
            <person name="Mule G."/>
            <person name="Ngan C.Y."/>
            <person name="Orejas M."/>
            <person name="Orosz E."/>
            <person name="Ouedraogo J.P."/>
            <person name="Overkamp K.M."/>
            <person name="Park H.-S."/>
            <person name="Perrone G."/>
            <person name="Piumi F."/>
            <person name="Punt P.J."/>
            <person name="Ram A.F."/>
            <person name="Ramon A."/>
            <person name="Rauscher S."/>
            <person name="Record E."/>
            <person name="Riano-Pachon D.M."/>
            <person name="Robert V."/>
            <person name="Roehrig J."/>
            <person name="Ruller R."/>
            <person name="Salamov A."/>
            <person name="Salih N.S."/>
            <person name="Samson R.A."/>
            <person name="Sandor E."/>
            <person name="Sanguinetti M."/>
            <person name="Schuetze T."/>
            <person name="Sepcic K."/>
            <person name="Shelest E."/>
            <person name="Sherlock G."/>
            <person name="Sophianopoulou V."/>
            <person name="Squina F.M."/>
            <person name="Sun H."/>
            <person name="Susca A."/>
            <person name="Todd R.B."/>
            <person name="Tsang A."/>
            <person name="Unkles S.E."/>
            <person name="van de Wiele N."/>
            <person name="van Rossen-Uffink D."/>
            <person name="Oliveira J.V."/>
            <person name="Vesth T.C."/>
            <person name="Visser J."/>
            <person name="Yu J.-H."/>
            <person name="Zhou M."/>
            <person name="Andersen M.R."/>
            <person name="Archer D.B."/>
            <person name="Baker S.E."/>
            <person name="Benoit I."/>
            <person name="Brakhage A.A."/>
            <person name="Braus G.H."/>
            <person name="Fischer R."/>
            <person name="Frisvad J.C."/>
            <person name="Goldman G.H."/>
            <person name="Houbraken J."/>
            <person name="Oakley B."/>
            <person name="Pocsi I."/>
            <person name="Scazzocchio C."/>
            <person name="Seiboth B."/>
            <person name="vanKuyk P.A."/>
            <person name="Wortman J."/>
            <person name="Dyer P.S."/>
            <person name="Grigoriev I.V."/>
        </authorList>
    </citation>
    <scope>NUCLEOTIDE SEQUENCE [LARGE SCALE GENOMIC DNA]</scope>
    <source>
        <strain evidence="8">CBS 134.48</strain>
    </source>
</reference>
<dbReference type="Gene3D" id="3.30.9.10">
    <property type="entry name" value="D-Amino Acid Oxidase, subunit A, domain 2"/>
    <property type="match status" value="1"/>
</dbReference>
<dbReference type="InterPro" id="IPR002938">
    <property type="entry name" value="FAD-bd"/>
</dbReference>
<dbReference type="SUPFAM" id="SSF51905">
    <property type="entry name" value="FAD/NAD(P)-binding domain"/>
    <property type="match status" value="1"/>
</dbReference>
<evidence type="ECO:0000259" key="6">
    <source>
        <dbReference type="Pfam" id="PF07976"/>
    </source>
</evidence>
<evidence type="ECO:0000256" key="2">
    <source>
        <dbReference type="ARBA" id="ARBA00022630"/>
    </source>
</evidence>
<dbReference type="PANTHER" id="PTHR43004">
    <property type="entry name" value="TRK SYSTEM POTASSIUM UPTAKE PROTEIN"/>
    <property type="match status" value="1"/>
</dbReference>
<dbReference type="Gene3D" id="3.40.30.20">
    <property type="match status" value="1"/>
</dbReference>
<feature type="domain" description="FAD-binding" evidence="5">
    <location>
        <begin position="42"/>
        <end position="436"/>
    </location>
</feature>
<dbReference type="Pfam" id="PF07976">
    <property type="entry name" value="Phe_hydrox_dim"/>
    <property type="match status" value="1"/>
</dbReference>
<dbReference type="Proteomes" id="UP000184304">
    <property type="component" value="Unassembled WGS sequence"/>
</dbReference>
<keyword evidence="3" id="KW-0274">FAD</keyword>
<keyword evidence="8" id="KW-1185">Reference proteome</keyword>
<dbReference type="EMBL" id="KV878208">
    <property type="protein sequence ID" value="OJI79418.1"/>
    <property type="molecule type" value="Genomic_DNA"/>
</dbReference>
<dbReference type="STRING" id="767770.A0A1L9MQT6"/>
<evidence type="ECO:0008006" key="9">
    <source>
        <dbReference type="Google" id="ProtNLM"/>
    </source>
</evidence>
<dbReference type="GO" id="GO:0016709">
    <property type="term" value="F:oxidoreductase activity, acting on paired donors, with incorporation or reduction of molecular oxygen, NAD(P)H as one donor, and incorporation of one atom of oxygen"/>
    <property type="evidence" value="ECO:0007669"/>
    <property type="project" value="UniProtKB-ARBA"/>
</dbReference>
<keyword evidence="2" id="KW-0285">Flavoprotein</keyword>
<dbReference type="InterPro" id="IPR036188">
    <property type="entry name" value="FAD/NAD-bd_sf"/>
</dbReference>
<dbReference type="Gene3D" id="3.50.50.60">
    <property type="entry name" value="FAD/NAD(P)-binding domain"/>
    <property type="match status" value="1"/>
</dbReference>
<organism evidence="7 8">
    <name type="scientific">Aspergillus tubingensis (strain CBS 134.48)</name>
    <dbReference type="NCBI Taxonomy" id="767770"/>
    <lineage>
        <taxon>Eukaryota</taxon>
        <taxon>Fungi</taxon>
        <taxon>Dikarya</taxon>
        <taxon>Ascomycota</taxon>
        <taxon>Pezizomycotina</taxon>
        <taxon>Eurotiomycetes</taxon>
        <taxon>Eurotiomycetidae</taxon>
        <taxon>Eurotiales</taxon>
        <taxon>Aspergillaceae</taxon>
        <taxon>Aspergillus</taxon>
        <taxon>Aspergillus subgen. Circumdati</taxon>
    </lineage>
</organism>
<evidence type="ECO:0000256" key="4">
    <source>
        <dbReference type="ARBA" id="ARBA00023002"/>
    </source>
</evidence>
<evidence type="ECO:0000259" key="5">
    <source>
        <dbReference type="Pfam" id="PF01494"/>
    </source>
</evidence>
<dbReference type="PRINTS" id="PR00420">
    <property type="entry name" value="RNGMNOXGNASE"/>
</dbReference>
<dbReference type="SUPFAM" id="SSF52833">
    <property type="entry name" value="Thioredoxin-like"/>
    <property type="match status" value="1"/>
</dbReference>
<comment type="similarity">
    <text evidence="1">Belongs to the PheA/TfdB FAD monooxygenase family.</text>
</comment>
<name>A0A1L9MQT6_ASPTC</name>
<keyword evidence="4" id="KW-0560">Oxidoreductase</keyword>
<dbReference type="PANTHER" id="PTHR43004:SF15">
    <property type="entry name" value="MONOOXYGENASE, PUTATIVE (AFU_ORTHOLOGUE AFUA_6G03030)-RELATED"/>
    <property type="match status" value="1"/>
</dbReference>
<dbReference type="SUPFAM" id="SSF54373">
    <property type="entry name" value="FAD-linked reductases, C-terminal domain"/>
    <property type="match status" value="1"/>
</dbReference>
<dbReference type="OrthoDB" id="1716816at2759"/>
<sequence length="658" mass="73626">MPVFTEFASKSRDLRVLPSFALPLPRLTPPFEPTVNDGVERYEVVIVGAGPSGLMLELLLARYGLNDESLLCIDSKPSTLESGQADGVQPRTLEVFKTLGISDEIENEACQMWQFAFWNTSSDPSRIIERKSVVPEVIPPARFRYEATIHQGRIERIMETDLLRYSKRGVQRDTKLIHVQLNEDDKEFPVLAEIETRGVRRLIRTKHLVGADGAHSMVRQCVGLKLEGQSLDHIWGVIDLVVDTNFPDIRRRCAIHSPAGSVMVIPRERIVTGEYLTRLYVQVPGMANPDGDIVGAATPVSEFDDARARRQKVTKEGILKQAADAFKPYYLRPKSEESIDWWAAYQIGQRVSPEFIVKDSTGVPRVFIVGDACHTHSPKAGQGMNVSMMDSYNLAWKLAYHIHGLSPSSTEPDQPHPLLDTYHLERHANAQQLIDFDRKFSTIFSGQLDTEESGMSHAEFVATFNTGNGFTSGCGVEYGESMIVDRTASEGQDSPIRGDDYLSGILRPGRRLLNVKLRRHADGWHRDVQDDLASTGRFRVLTLTSNDLLNAQSVSARSLQDVSALLGTFPAGVIEQIVVHPQLPSEFEWDSLPRCVKEHAEMRFYNGSELEDAYEIYGVDPHQGAMVVVRPDGYVGIVVALGEVDRVGEYLRRCIRTR</sequence>
<protein>
    <recommendedName>
        <fullName evidence="9">FAD-binding domain-containing protein</fullName>
    </recommendedName>
</protein>
<evidence type="ECO:0000256" key="3">
    <source>
        <dbReference type="ARBA" id="ARBA00022827"/>
    </source>
</evidence>
<accession>A0A1L9MQT6</accession>
<dbReference type="InterPro" id="IPR036249">
    <property type="entry name" value="Thioredoxin-like_sf"/>
</dbReference>
<gene>
    <name evidence="7" type="ORF">ASPTUDRAFT_130796</name>
</gene>
<dbReference type="AlphaFoldDB" id="A0A1L9MQT6"/>
<dbReference type="Pfam" id="PF01494">
    <property type="entry name" value="FAD_binding_3"/>
    <property type="match status" value="1"/>
</dbReference>
<dbReference type="GO" id="GO:0071949">
    <property type="term" value="F:FAD binding"/>
    <property type="evidence" value="ECO:0007669"/>
    <property type="project" value="InterPro"/>
</dbReference>
<dbReference type="InterPro" id="IPR012941">
    <property type="entry name" value="Phe_hydrox_C_dim_dom"/>
</dbReference>
<dbReference type="OMA" id="IENEACQ"/>
<dbReference type="VEuPathDB" id="FungiDB:ASPTUDRAFT_130796"/>
<dbReference type="InterPro" id="IPR038220">
    <property type="entry name" value="PHOX_C_sf"/>
</dbReference>
<dbReference type="CDD" id="cd02979">
    <property type="entry name" value="PHOX_C"/>
    <property type="match status" value="1"/>
</dbReference>
<proteinExistence type="inferred from homology"/>